<protein>
    <submittedName>
        <fullName evidence="8">Galactokinase</fullName>
    </submittedName>
</protein>
<dbReference type="Proteomes" id="UP000054078">
    <property type="component" value="Unassembled WGS sequence"/>
</dbReference>
<dbReference type="AlphaFoldDB" id="A0A100YVM3"/>
<keyword evidence="5" id="KW-0067">ATP-binding</keyword>
<dbReference type="Gene3D" id="3.30.70.890">
    <property type="entry name" value="GHMP kinase, C-terminal domain"/>
    <property type="match status" value="1"/>
</dbReference>
<evidence type="ECO:0000313" key="9">
    <source>
        <dbReference type="Proteomes" id="UP000054078"/>
    </source>
</evidence>
<keyword evidence="2" id="KW-0808">Transferase</keyword>
<evidence type="ECO:0000256" key="1">
    <source>
        <dbReference type="ARBA" id="ARBA00006566"/>
    </source>
</evidence>
<keyword evidence="9" id="KW-1185">Reference proteome</keyword>
<evidence type="ECO:0000259" key="6">
    <source>
        <dbReference type="Pfam" id="PF00288"/>
    </source>
</evidence>
<feature type="domain" description="GHMP kinase N-terminal" evidence="6">
    <location>
        <begin position="108"/>
        <end position="194"/>
    </location>
</feature>
<dbReference type="EMBL" id="LOJF01000009">
    <property type="protein sequence ID" value="KUH58516.1"/>
    <property type="molecule type" value="Genomic_DNA"/>
</dbReference>
<dbReference type="OrthoDB" id="250531at2"/>
<evidence type="ECO:0000256" key="2">
    <source>
        <dbReference type="ARBA" id="ARBA00022679"/>
    </source>
</evidence>
<dbReference type="RefSeq" id="WP_059054644.1">
    <property type="nucleotide sequence ID" value="NZ_LOJF01000009.1"/>
</dbReference>
<dbReference type="InterPro" id="IPR020568">
    <property type="entry name" value="Ribosomal_Su5_D2-typ_SF"/>
</dbReference>
<proteinExistence type="inferred from homology"/>
<evidence type="ECO:0000256" key="4">
    <source>
        <dbReference type="ARBA" id="ARBA00022777"/>
    </source>
</evidence>
<dbReference type="InterPro" id="IPR019539">
    <property type="entry name" value="GalKase_N"/>
</dbReference>
<dbReference type="PIRSF" id="PIRSF000530">
    <property type="entry name" value="Galactokinase"/>
    <property type="match status" value="1"/>
</dbReference>
<dbReference type="Gene3D" id="3.30.230.10">
    <property type="match status" value="1"/>
</dbReference>
<comment type="similarity">
    <text evidence="1">Belongs to the GHMP kinase family. GalK subfamily.</text>
</comment>
<dbReference type="InterPro" id="IPR036554">
    <property type="entry name" value="GHMP_kinase_C_sf"/>
</dbReference>
<dbReference type="InterPro" id="IPR006206">
    <property type="entry name" value="Mevalonate/galactokinase"/>
</dbReference>
<dbReference type="PRINTS" id="PR00473">
    <property type="entry name" value="GALCTOKINASE"/>
</dbReference>
<dbReference type="STRING" id="1299998.AUL39_05860"/>
<evidence type="ECO:0000256" key="5">
    <source>
        <dbReference type="ARBA" id="ARBA00022840"/>
    </source>
</evidence>
<dbReference type="PANTHER" id="PTHR10457:SF7">
    <property type="entry name" value="GALACTOKINASE-RELATED"/>
    <property type="match status" value="1"/>
</dbReference>
<sequence length="404" mass="43686">MNETCVGRQNGIERARQLFCQEFGEPPAGERLLRVHAPGRSEIAGNHTDHEGGHVIAGALNVAVDALARPNGLDVVRLASDGYPTIEVSLESLDSQDAEKNTTASLVRGMAFRMAQDGRIPASFDLAMTSTIPVGGGLSSSAAVEAALGRAMEALWEGRSYDALEMARMSQFAENVYFGKPCGLMDQASVCLGGLAFIDFAVPEDPVARRLEFDFEDHGYALCLVDVGSSHADLTDAYAAMPQEMQAVAAVFGKKRLCEVDQDDFDAHVPELRRDLGDRAVLRAIHYWRENELVDKRWAALNAPDIDAFLACTRTSGASSAMFLQNVSCGVESQPAMVALGLAERVLDGRGATRIHGGGFGGTIQCFVPLDLVEEFSDRMDAWLGAGSCRRYRISDRGAYAEWE</sequence>
<dbReference type="GO" id="GO:0005524">
    <property type="term" value="F:ATP binding"/>
    <property type="evidence" value="ECO:0007669"/>
    <property type="project" value="UniProtKB-KW"/>
</dbReference>
<organism evidence="8 9">
    <name type="scientific">Tractidigestivibacter scatoligenes</name>
    <name type="common">Olsenella scatoligenes</name>
    <dbReference type="NCBI Taxonomy" id="1299998"/>
    <lineage>
        <taxon>Bacteria</taxon>
        <taxon>Bacillati</taxon>
        <taxon>Actinomycetota</taxon>
        <taxon>Coriobacteriia</taxon>
        <taxon>Coriobacteriales</taxon>
        <taxon>Atopobiaceae</taxon>
        <taxon>Tractidigestivibacter</taxon>
    </lineage>
</organism>
<comment type="caution">
    <text evidence="8">The sequence shown here is derived from an EMBL/GenBank/DDBJ whole genome shotgun (WGS) entry which is preliminary data.</text>
</comment>
<dbReference type="InterPro" id="IPR006204">
    <property type="entry name" value="GHMP_kinase_N_dom"/>
</dbReference>
<gene>
    <name evidence="8" type="ORF">AUL39_05860</name>
</gene>
<dbReference type="InterPro" id="IPR014721">
    <property type="entry name" value="Ribsml_uS5_D2-typ_fold_subgr"/>
</dbReference>
<name>A0A100YVM3_TRASO</name>
<evidence type="ECO:0000313" key="8">
    <source>
        <dbReference type="EMBL" id="KUH58516.1"/>
    </source>
</evidence>
<dbReference type="PRINTS" id="PR00959">
    <property type="entry name" value="MEVGALKINASE"/>
</dbReference>
<dbReference type="GO" id="GO:0005829">
    <property type="term" value="C:cytosol"/>
    <property type="evidence" value="ECO:0007669"/>
    <property type="project" value="TreeGrafter"/>
</dbReference>
<keyword evidence="4 8" id="KW-0418">Kinase</keyword>
<dbReference type="PANTHER" id="PTHR10457">
    <property type="entry name" value="MEVALONATE KINASE/GALACTOKINASE"/>
    <property type="match status" value="1"/>
</dbReference>
<keyword evidence="3" id="KW-0547">Nucleotide-binding</keyword>
<reference evidence="8 9" key="1">
    <citation type="submission" date="2015-12" db="EMBL/GenBank/DDBJ databases">
        <title>Draft Genome Sequence of Olsenella scatoligenes SK9K4T; a Producer of 3-Methylindole- (skatole) and 4-Methylphenol- (p-cresol) Isolated from Pig Feces.</title>
        <authorList>
            <person name="Li X."/>
            <person name="Borg B."/>
            <person name="Canibe N."/>
        </authorList>
    </citation>
    <scope>NUCLEOTIDE SEQUENCE [LARGE SCALE GENOMIC DNA]</scope>
    <source>
        <strain evidence="8 9">SK9K4</strain>
    </source>
</reference>
<dbReference type="GO" id="GO:0006012">
    <property type="term" value="P:galactose metabolic process"/>
    <property type="evidence" value="ECO:0007669"/>
    <property type="project" value="InterPro"/>
</dbReference>
<dbReference type="GO" id="GO:0004335">
    <property type="term" value="F:galactokinase activity"/>
    <property type="evidence" value="ECO:0007669"/>
    <property type="project" value="InterPro"/>
</dbReference>
<evidence type="ECO:0000256" key="3">
    <source>
        <dbReference type="ARBA" id="ARBA00022741"/>
    </source>
</evidence>
<dbReference type="InterPro" id="IPR000705">
    <property type="entry name" value="Galactokinase"/>
</dbReference>
<accession>A0A100YVM3</accession>
<dbReference type="Pfam" id="PF10509">
    <property type="entry name" value="GalKase_gal_bdg"/>
    <property type="match status" value="1"/>
</dbReference>
<dbReference type="SUPFAM" id="SSF55060">
    <property type="entry name" value="GHMP Kinase, C-terminal domain"/>
    <property type="match status" value="1"/>
</dbReference>
<dbReference type="Pfam" id="PF00288">
    <property type="entry name" value="GHMP_kinases_N"/>
    <property type="match status" value="1"/>
</dbReference>
<dbReference type="SUPFAM" id="SSF54211">
    <property type="entry name" value="Ribosomal protein S5 domain 2-like"/>
    <property type="match status" value="1"/>
</dbReference>
<dbReference type="InterPro" id="IPR006203">
    <property type="entry name" value="GHMP_knse_ATP-bd_CS"/>
</dbReference>
<dbReference type="PROSITE" id="PS00627">
    <property type="entry name" value="GHMP_KINASES_ATP"/>
    <property type="match status" value="1"/>
</dbReference>
<feature type="domain" description="Galactokinase N-terminal" evidence="7">
    <location>
        <begin position="18"/>
        <end position="70"/>
    </location>
</feature>
<evidence type="ECO:0000259" key="7">
    <source>
        <dbReference type="Pfam" id="PF10509"/>
    </source>
</evidence>